<organism evidence="1">
    <name type="scientific">Homalodisca liturata</name>
    <dbReference type="NCBI Taxonomy" id="320908"/>
    <lineage>
        <taxon>Eukaryota</taxon>
        <taxon>Metazoa</taxon>
        <taxon>Ecdysozoa</taxon>
        <taxon>Arthropoda</taxon>
        <taxon>Hexapoda</taxon>
        <taxon>Insecta</taxon>
        <taxon>Pterygota</taxon>
        <taxon>Neoptera</taxon>
        <taxon>Paraneoptera</taxon>
        <taxon>Hemiptera</taxon>
        <taxon>Auchenorrhyncha</taxon>
        <taxon>Membracoidea</taxon>
        <taxon>Cicadellidae</taxon>
        <taxon>Cicadellinae</taxon>
        <taxon>Proconiini</taxon>
        <taxon>Homalodisca</taxon>
    </lineage>
</organism>
<accession>A0A1B6IGX9</accession>
<proteinExistence type="predicted"/>
<dbReference type="AlphaFoldDB" id="A0A1B6IGX9"/>
<protein>
    <submittedName>
        <fullName evidence="1">Uncharacterized protein</fullName>
    </submittedName>
</protein>
<gene>
    <name evidence="1" type="ORF">g.1541</name>
</gene>
<dbReference type="EMBL" id="GECU01021522">
    <property type="protein sequence ID" value="JAS86184.1"/>
    <property type="molecule type" value="Transcribed_RNA"/>
</dbReference>
<feature type="non-terminal residue" evidence="1">
    <location>
        <position position="1"/>
    </location>
</feature>
<feature type="non-terminal residue" evidence="1">
    <location>
        <position position="158"/>
    </location>
</feature>
<evidence type="ECO:0000313" key="1">
    <source>
        <dbReference type="EMBL" id="JAS86184.1"/>
    </source>
</evidence>
<sequence length="158" mass="17971">FFKDQPACHSNFTKHTGSTKFPLKFCAVRWLENADVAERAINIVHDVRKYVQSLDQVKSKPNTRSFSIIEECLKNHLLGAELAFFKTLSSDVQPLLTEFQSNLPLAPFLYTSLRNLVIKEMERFVLPEKVSPSIKVFMKSENLIPLSKINIGIGAKCE</sequence>
<name>A0A1B6IGX9_9HEMI</name>
<reference evidence="1" key="1">
    <citation type="submission" date="2015-11" db="EMBL/GenBank/DDBJ databases">
        <title>De novo transcriptome assembly of four potential Pierce s Disease insect vectors from Arizona vineyards.</title>
        <authorList>
            <person name="Tassone E.E."/>
        </authorList>
    </citation>
    <scope>NUCLEOTIDE SEQUENCE</scope>
</reference>